<dbReference type="AlphaFoldDB" id="A0A6I3U573"/>
<evidence type="ECO:0000259" key="1">
    <source>
        <dbReference type="Pfam" id="PF17966"/>
    </source>
</evidence>
<accession>A0A6I3U573</accession>
<dbReference type="Gene3D" id="2.60.40.4300">
    <property type="match status" value="1"/>
</dbReference>
<feature type="non-terminal residue" evidence="2">
    <location>
        <position position="1"/>
    </location>
</feature>
<evidence type="ECO:0000313" key="3">
    <source>
        <dbReference type="Proteomes" id="UP000469505"/>
    </source>
</evidence>
<feature type="non-terminal residue" evidence="2">
    <location>
        <position position="110"/>
    </location>
</feature>
<dbReference type="EMBL" id="WNHX01000529">
    <property type="protein sequence ID" value="MTV88311.1"/>
    <property type="molecule type" value="Genomic_DNA"/>
</dbReference>
<dbReference type="Pfam" id="PF17966">
    <property type="entry name" value="Muc_B2"/>
    <property type="match status" value="1"/>
</dbReference>
<dbReference type="Proteomes" id="UP000469505">
    <property type="component" value="Unassembled WGS sequence"/>
</dbReference>
<organism evidence="2 3">
    <name type="scientific">Streptococcus pneumoniae</name>
    <dbReference type="NCBI Taxonomy" id="1313"/>
    <lineage>
        <taxon>Bacteria</taxon>
        <taxon>Bacillati</taxon>
        <taxon>Bacillota</taxon>
        <taxon>Bacilli</taxon>
        <taxon>Lactobacillales</taxon>
        <taxon>Streptococcaceae</taxon>
        <taxon>Streptococcus</taxon>
    </lineage>
</organism>
<feature type="domain" description="Mub B2-like" evidence="1">
    <location>
        <begin position="12"/>
        <end position="109"/>
    </location>
</feature>
<proteinExistence type="predicted"/>
<reference evidence="2 3" key="1">
    <citation type="submission" date="2019-11" db="EMBL/GenBank/DDBJ databases">
        <title>Growth characteristics of pneumococcus vary with the chemical composition of the capsule and with environmental conditions.</title>
        <authorList>
            <person name="Tothpal A."/>
            <person name="Desobry K."/>
            <person name="Joshi S."/>
            <person name="Wyllie A.L."/>
            <person name="Weinberger D.M."/>
        </authorList>
    </citation>
    <scope>NUCLEOTIDE SEQUENCE [LARGE SCALE GENOMIC DNA]</scope>
    <source>
        <strain evidence="3">pnumococcus35B</strain>
    </source>
</reference>
<comment type="caution">
    <text evidence="2">The sequence shown here is derived from an EMBL/GenBank/DDBJ whole genome shotgun (WGS) entry which is preliminary data.</text>
</comment>
<sequence length="110" mass="12087">QNVVVHVKHKVSTSTETNTVTQTINYVYEEDNTPAAPEKKSTLIFSREMKIDEVTKVTTPGAWTPSTGTFPEVVSPTVDGYTPDKAKVDAENVTADQADIKITVKYKADK</sequence>
<dbReference type="InterPro" id="IPR041495">
    <property type="entry name" value="Mub_B2"/>
</dbReference>
<name>A0A6I3U573_STREE</name>
<gene>
    <name evidence="2" type="ORF">GM543_12635</name>
</gene>
<protein>
    <recommendedName>
        <fullName evidence="1">Mub B2-like domain-containing protein</fullName>
    </recommendedName>
</protein>
<evidence type="ECO:0000313" key="2">
    <source>
        <dbReference type="EMBL" id="MTV88311.1"/>
    </source>
</evidence>